<reference evidence="1" key="2">
    <citation type="journal article" date="2021" name="PeerJ">
        <title>Extensive microbial diversity within the chicken gut microbiome revealed by metagenomics and culture.</title>
        <authorList>
            <person name="Gilroy R."/>
            <person name="Ravi A."/>
            <person name="Getino M."/>
            <person name="Pursley I."/>
            <person name="Horton D.L."/>
            <person name="Alikhan N.F."/>
            <person name="Baker D."/>
            <person name="Gharbi K."/>
            <person name="Hall N."/>
            <person name="Watson M."/>
            <person name="Adriaenssens E.M."/>
            <person name="Foster-Nyarko E."/>
            <person name="Jarju S."/>
            <person name="Secka A."/>
            <person name="Antonio M."/>
            <person name="Oren A."/>
            <person name="Chaudhuri R.R."/>
            <person name="La Ragione R."/>
            <person name="Hildebrand F."/>
            <person name="Pallen M.J."/>
        </authorList>
    </citation>
    <scope>NUCLEOTIDE SEQUENCE</scope>
    <source>
        <strain evidence="1">B1-3475</strain>
    </source>
</reference>
<reference evidence="1" key="1">
    <citation type="submission" date="2020-10" db="EMBL/GenBank/DDBJ databases">
        <authorList>
            <person name="Gilroy R."/>
        </authorList>
    </citation>
    <scope>NUCLEOTIDE SEQUENCE</scope>
    <source>
        <strain evidence="1">B1-3475</strain>
    </source>
</reference>
<evidence type="ECO:0000313" key="2">
    <source>
        <dbReference type="Proteomes" id="UP000823617"/>
    </source>
</evidence>
<dbReference type="InterPro" id="IPR046558">
    <property type="entry name" value="DUF6712"/>
</dbReference>
<dbReference type="AlphaFoldDB" id="A0A9D9HL56"/>
<evidence type="ECO:0000313" key="1">
    <source>
        <dbReference type="EMBL" id="MBO8455865.1"/>
    </source>
</evidence>
<dbReference type="EMBL" id="JADIMK010000058">
    <property type="protein sequence ID" value="MBO8455865.1"/>
    <property type="molecule type" value="Genomic_DNA"/>
</dbReference>
<sequence>MKFTDLFTDISDFRKYADGLEADTSYQQISASIRAAGKEVMNIITPDVYIAIAGLEDGNEGKEYLKTAVACGASYRYQIFASVKKNNTEAKLYKYQHEEIKEHHISSYWLAMDDLLDWLDANPDTGKYSESPVYKERQSLPVKNAREFNYYYGIDNSSYFFSKVLFLVRSIWKNRIRPMLPDGWEGNESLSDLVRRSLCYQVIAEAVMKFDVTELPRSIRYDFNHEYTKGTQMQAREKLYADLMGDVNAWTDAIDSLVKAESGATVMQHNPNEETNKFYIS</sequence>
<comment type="caution">
    <text evidence="1">The sequence shown here is derived from an EMBL/GenBank/DDBJ whole genome shotgun (WGS) entry which is preliminary data.</text>
</comment>
<proteinExistence type="predicted"/>
<dbReference type="Pfam" id="PF20459">
    <property type="entry name" value="DUF6712"/>
    <property type="match status" value="2"/>
</dbReference>
<gene>
    <name evidence="1" type="ORF">IAC08_05625</name>
</gene>
<organism evidence="1 2">
    <name type="scientific">Candidatus Cryptobacteroides intestinigallinarum</name>
    <dbReference type="NCBI Taxonomy" id="2840767"/>
    <lineage>
        <taxon>Bacteria</taxon>
        <taxon>Pseudomonadati</taxon>
        <taxon>Bacteroidota</taxon>
        <taxon>Bacteroidia</taxon>
        <taxon>Bacteroidales</taxon>
        <taxon>Candidatus Cryptobacteroides</taxon>
    </lineage>
</organism>
<accession>A0A9D9HL56</accession>
<protein>
    <submittedName>
        <fullName evidence="1">Uncharacterized protein</fullName>
    </submittedName>
</protein>
<dbReference type="Proteomes" id="UP000823617">
    <property type="component" value="Unassembled WGS sequence"/>
</dbReference>
<name>A0A9D9HL56_9BACT</name>